<accession>A0ABZ1GWK7</accession>
<name>A0ABZ1GWK7_9ACTN</name>
<evidence type="ECO:0000313" key="2">
    <source>
        <dbReference type="EMBL" id="WSD09454.1"/>
    </source>
</evidence>
<keyword evidence="3" id="KW-1185">Reference proteome</keyword>
<dbReference type="Proteomes" id="UP001335325">
    <property type="component" value="Chromosome"/>
</dbReference>
<evidence type="ECO:0000313" key="3">
    <source>
        <dbReference type="Proteomes" id="UP001335325"/>
    </source>
</evidence>
<reference evidence="2 3" key="1">
    <citation type="submission" date="2022-10" db="EMBL/GenBank/DDBJ databases">
        <title>The complete genomes of actinobacterial strains from the NBC collection.</title>
        <authorList>
            <person name="Joergensen T.S."/>
            <person name="Alvarez Arevalo M."/>
            <person name="Sterndorff E.B."/>
            <person name="Faurdal D."/>
            <person name="Vuksanovic O."/>
            <person name="Mourched A.-S."/>
            <person name="Charusanti P."/>
            <person name="Shaw S."/>
            <person name="Blin K."/>
            <person name="Weber T."/>
        </authorList>
    </citation>
    <scope>NUCLEOTIDE SEQUENCE [LARGE SCALE GENOMIC DNA]</scope>
    <source>
        <strain evidence="2 3">NBC 01753</strain>
    </source>
</reference>
<proteinExistence type="predicted"/>
<gene>
    <name evidence="2" type="ORF">OIE73_29360</name>
</gene>
<feature type="domain" description="Lantibiotic dehydratase N-terminal" evidence="1">
    <location>
        <begin position="1"/>
        <end position="154"/>
    </location>
</feature>
<protein>
    <submittedName>
        <fullName evidence="2">Lantibiotic dehydratase family protein</fullName>
    </submittedName>
</protein>
<dbReference type="EMBL" id="CP109134">
    <property type="protein sequence ID" value="WSD09454.1"/>
    <property type="molecule type" value="Genomic_DNA"/>
</dbReference>
<organism evidence="2 3">
    <name type="scientific">Streptomyces hirsutus</name>
    <dbReference type="NCBI Taxonomy" id="35620"/>
    <lineage>
        <taxon>Bacteria</taxon>
        <taxon>Bacillati</taxon>
        <taxon>Actinomycetota</taxon>
        <taxon>Actinomycetes</taxon>
        <taxon>Kitasatosporales</taxon>
        <taxon>Streptomycetaceae</taxon>
        <taxon>Streptomyces</taxon>
    </lineage>
</organism>
<sequence>MATRPTPFGAFSGVAMGDFGPGTTARLGRPEDHRLRVRADMGWLLALIERLEEDGDLLRRLHLVLNPMADPAGDRVVLPQADKYGRHDARTVRIRATPAVDLVMRTAAAPVPYERITAELAAAFPEASVETVEGLVRQMWDLGFLIGDLRPRRQRSVPNTTF</sequence>
<dbReference type="InterPro" id="IPR006827">
    <property type="entry name" value="Lant_deHydtase_N"/>
</dbReference>
<dbReference type="Pfam" id="PF04738">
    <property type="entry name" value="Lant_dehydr_N"/>
    <property type="match status" value="1"/>
</dbReference>
<evidence type="ECO:0000259" key="1">
    <source>
        <dbReference type="Pfam" id="PF04738"/>
    </source>
</evidence>